<name>A0ABU2HI95_9GAMM</name>
<accession>A0ABU2HI95</accession>
<proteinExistence type="predicted"/>
<dbReference type="CDD" id="cd00093">
    <property type="entry name" value="HTH_XRE"/>
    <property type="match status" value="1"/>
</dbReference>
<dbReference type="InterPro" id="IPR050400">
    <property type="entry name" value="Bact_Cytoskel_RodZ"/>
</dbReference>
<dbReference type="SUPFAM" id="SSF47413">
    <property type="entry name" value="lambda repressor-like DNA-binding domains"/>
    <property type="match status" value="1"/>
</dbReference>
<keyword evidence="2" id="KW-1133">Transmembrane helix</keyword>
<keyword evidence="2" id="KW-0472">Membrane</keyword>
<keyword evidence="2" id="KW-0812">Transmembrane</keyword>
<dbReference type="InterPro" id="IPR025194">
    <property type="entry name" value="RodZ-like_C"/>
</dbReference>
<dbReference type="Gene3D" id="1.10.260.40">
    <property type="entry name" value="lambda repressor-like DNA-binding domains"/>
    <property type="match status" value="1"/>
</dbReference>
<protein>
    <submittedName>
        <fullName evidence="4">DUF4115 domain-containing protein</fullName>
    </submittedName>
</protein>
<dbReference type="PANTHER" id="PTHR34475">
    <property type="match status" value="1"/>
</dbReference>
<keyword evidence="5" id="KW-1185">Reference proteome</keyword>
<organism evidence="4 5">
    <name type="scientific">Marinobacter xiaoshiensis</name>
    <dbReference type="NCBI Taxonomy" id="3073652"/>
    <lineage>
        <taxon>Bacteria</taxon>
        <taxon>Pseudomonadati</taxon>
        <taxon>Pseudomonadota</taxon>
        <taxon>Gammaproteobacteria</taxon>
        <taxon>Pseudomonadales</taxon>
        <taxon>Marinobacteraceae</taxon>
        <taxon>Marinobacter</taxon>
    </lineage>
</organism>
<evidence type="ECO:0000313" key="4">
    <source>
        <dbReference type="EMBL" id="MDS1310035.1"/>
    </source>
</evidence>
<dbReference type="InterPro" id="IPR010982">
    <property type="entry name" value="Lambda_DNA-bd_dom_sf"/>
</dbReference>
<dbReference type="PROSITE" id="PS50943">
    <property type="entry name" value="HTH_CROC1"/>
    <property type="match status" value="1"/>
</dbReference>
<evidence type="ECO:0000313" key="5">
    <source>
        <dbReference type="Proteomes" id="UP001267407"/>
    </source>
</evidence>
<feature type="domain" description="HTH cro/C1-type" evidence="3">
    <location>
        <begin position="19"/>
        <end position="62"/>
    </location>
</feature>
<reference evidence="4" key="1">
    <citation type="submission" date="2023-09" db="EMBL/GenBank/DDBJ databases">
        <title>Marinobacter sediminicola sp. nov. and Marinobacter maritimum sp. nov., isolated from marine sediment.</title>
        <authorList>
            <person name="An J."/>
        </authorList>
    </citation>
    <scope>NUCLEOTIDE SEQUENCE</scope>
    <source>
        <strain evidence="4">F60267</strain>
    </source>
</reference>
<evidence type="ECO:0000256" key="1">
    <source>
        <dbReference type="SAM" id="MobiDB-lite"/>
    </source>
</evidence>
<sequence length="323" mass="34664">MTSDDSQQNAAKEAVGQQLKRAREKQGLSIAQIADAQHLRNGVVQAIENGDYAQIDSELFLKGYVRAYAKQVGLDADAIIADLNVELEPARIQKAREMEANPLIDIERRRRRKRRIAKLFLLIVAIVAMGALIITFVVPKFTAGQADAELPASTDIMAQPDDAVPEDEVSLPVEPSGDDAGSGEGVTDSGYLDEANAEGPEVFDSQAEQVVEPEVTGQIPAVAQTIEPALVQVPVSDETGPVSGMLEIAFTGDCWVQVRDASGNRLASSLQRAGDTLQVSGKAPLKVVIGAVSTVDSIRFQGETVDIRDFPVVNNRSEFTLTI</sequence>
<dbReference type="Pfam" id="PF13413">
    <property type="entry name" value="HTH_25"/>
    <property type="match status" value="1"/>
</dbReference>
<dbReference type="PANTHER" id="PTHR34475:SF1">
    <property type="entry name" value="CYTOSKELETON PROTEIN RODZ"/>
    <property type="match status" value="1"/>
</dbReference>
<dbReference type="RefSeq" id="WP_310966058.1">
    <property type="nucleotide sequence ID" value="NZ_JAVMBO010000010.1"/>
</dbReference>
<gene>
    <name evidence="4" type="ORF">RKA07_07940</name>
</gene>
<dbReference type="EMBL" id="JAVMBO010000010">
    <property type="protein sequence ID" value="MDS1310035.1"/>
    <property type="molecule type" value="Genomic_DNA"/>
</dbReference>
<feature type="transmembrane region" description="Helical" evidence="2">
    <location>
        <begin position="119"/>
        <end position="138"/>
    </location>
</feature>
<dbReference type="InterPro" id="IPR001387">
    <property type="entry name" value="Cro/C1-type_HTH"/>
</dbReference>
<evidence type="ECO:0000256" key="2">
    <source>
        <dbReference type="SAM" id="Phobius"/>
    </source>
</evidence>
<comment type="caution">
    <text evidence="4">The sequence shown here is derived from an EMBL/GenBank/DDBJ whole genome shotgun (WGS) entry which is preliminary data.</text>
</comment>
<dbReference type="Pfam" id="PF13464">
    <property type="entry name" value="RodZ_C"/>
    <property type="match status" value="1"/>
</dbReference>
<evidence type="ECO:0000259" key="3">
    <source>
        <dbReference type="PROSITE" id="PS50943"/>
    </source>
</evidence>
<dbReference type="Proteomes" id="UP001267407">
    <property type="component" value="Unassembled WGS sequence"/>
</dbReference>
<feature type="region of interest" description="Disordered" evidence="1">
    <location>
        <begin position="163"/>
        <end position="194"/>
    </location>
</feature>